<dbReference type="Proteomes" id="UP001595476">
    <property type="component" value="Unassembled WGS sequence"/>
</dbReference>
<keyword evidence="2" id="KW-0378">Hydrolase</keyword>
<dbReference type="SUPFAM" id="SSF53474">
    <property type="entry name" value="alpha/beta-Hydrolases"/>
    <property type="match status" value="1"/>
</dbReference>
<sequence length="299" mass="33321">MRISLTSQPVKQVATPQAISLTTLDGYALGATRYPAQGEVKGNIVVAAATGVHQGFYRRFAVYASDQGFNVLTFDYRGIGQSKHGSLKSLTTTFLDWGKYDVAAAVDAMHQDDVPLFLVGHSFGGQALGLIPNHHLLTAAYSFGSGAGWGGWMSKVEALKVKALWNLVLPALVKWKGYMAWSKLGMGEDLPIGIYKDWKRWCQYPYYFFDDPELSSDIRSAFAQVTVPYIAATSTDDAWIPPKSRDAFCKHYVNSNIGYLDISPTRNQTIGHMGYFREECLPYWEGMLNWFREVSSPKI</sequence>
<dbReference type="EMBL" id="JBHRSZ010000009">
    <property type="protein sequence ID" value="MFC3153377.1"/>
    <property type="molecule type" value="Genomic_DNA"/>
</dbReference>
<reference evidence="3" key="1">
    <citation type="journal article" date="2019" name="Int. J. Syst. Evol. Microbiol.">
        <title>The Global Catalogue of Microorganisms (GCM) 10K type strain sequencing project: providing services to taxonomists for standard genome sequencing and annotation.</title>
        <authorList>
            <consortium name="The Broad Institute Genomics Platform"/>
            <consortium name="The Broad Institute Genome Sequencing Center for Infectious Disease"/>
            <person name="Wu L."/>
            <person name="Ma J."/>
        </authorList>
    </citation>
    <scope>NUCLEOTIDE SEQUENCE [LARGE SCALE GENOMIC DNA]</scope>
    <source>
        <strain evidence="3">KCTC 52438</strain>
    </source>
</reference>
<dbReference type="InterPro" id="IPR022742">
    <property type="entry name" value="Hydrolase_4"/>
</dbReference>
<organism evidence="2 3">
    <name type="scientific">Litoribrevibacter euphylliae</name>
    <dbReference type="NCBI Taxonomy" id="1834034"/>
    <lineage>
        <taxon>Bacteria</taxon>
        <taxon>Pseudomonadati</taxon>
        <taxon>Pseudomonadota</taxon>
        <taxon>Gammaproteobacteria</taxon>
        <taxon>Oceanospirillales</taxon>
        <taxon>Oceanospirillaceae</taxon>
        <taxon>Litoribrevibacter</taxon>
    </lineage>
</organism>
<dbReference type="InterPro" id="IPR017208">
    <property type="entry name" value="UCP037442_abhydr"/>
</dbReference>
<evidence type="ECO:0000313" key="2">
    <source>
        <dbReference type="EMBL" id="MFC3153377.1"/>
    </source>
</evidence>
<proteinExistence type="predicted"/>
<evidence type="ECO:0000259" key="1">
    <source>
        <dbReference type="Pfam" id="PF12146"/>
    </source>
</evidence>
<evidence type="ECO:0000313" key="3">
    <source>
        <dbReference type="Proteomes" id="UP001595476"/>
    </source>
</evidence>
<comment type="caution">
    <text evidence="2">The sequence shown here is derived from an EMBL/GenBank/DDBJ whole genome shotgun (WGS) entry which is preliminary data.</text>
</comment>
<feature type="domain" description="Serine aminopeptidase S33" evidence="1">
    <location>
        <begin position="39"/>
        <end position="126"/>
    </location>
</feature>
<dbReference type="Gene3D" id="3.40.50.1820">
    <property type="entry name" value="alpha/beta hydrolase"/>
    <property type="match status" value="1"/>
</dbReference>
<dbReference type="Pfam" id="PF12146">
    <property type="entry name" value="Hydrolase_4"/>
    <property type="match status" value="1"/>
</dbReference>
<dbReference type="GO" id="GO:0016787">
    <property type="term" value="F:hydrolase activity"/>
    <property type="evidence" value="ECO:0007669"/>
    <property type="project" value="UniProtKB-KW"/>
</dbReference>
<protein>
    <submittedName>
        <fullName evidence="2">Alpha/beta fold hydrolase</fullName>
    </submittedName>
</protein>
<gene>
    <name evidence="2" type="ORF">ACFOEK_20220</name>
</gene>
<name>A0ABV7HHM8_9GAMM</name>
<dbReference type="RefSeq" id="WP_386723298.1">
    <property type="nucleotide sequence ID" value="NZ_JBHRSZ010000009.1"/>
</dbReference>
<accession>A0ABV7HHM8</accession>
<keyword evidence="3" id="KW-1185">Reference proteome</keyword>
<dbReference type="PIRSF" id="PIRSF037442">
    <property type="entry name" value="UCP037442_abhydr"/>
    <property type="match status" value="1"/>
</dbReference>
<dbReference type="InterPro" id="IPR029058">
    <property type="entry name" value="AB_hydrolase_fold"/>
</dbReference>